<dbReference type="OMA" id="WYYSLFN"/>
<dbReference type="Gene3D" id="2.70.150.10">
    <property type="entry name" value="Calcium-transporting ATPase, cytoplasmic transduction domain A"/>
    <property type="match status" value="1"/>
</dbReference>
<feature type="transmembrane region" description="Helical" evidence="14">
    <location>
        <begin position="193"/>
        <end position="213"/>
    </location>
</feature>
<dbReference type="InterPro" id="IPR047820">
    <property type="entry name" value="P5A-type_ATPase"/>
</dbReference>
<evidence type="ECO:0000256" key="1">
    <source>
        <dbReference type="ARBA" id="ARBA00004477"/>
    </source>
</evidence>
<evidence type="ECO:0000313" key="17">
    <source>
        <dbReference type="EMBL" id="KJA17218.1"/>
    </source>
</evidence>
<evidence type="ECO:0000256" key="8">
    <source>
        <dbReference type="ARBA" id="ARBA00022842"/>
    </source>
</evidence>
<keyword evidence="4" id="KW-0479">Metal-binding</keyword>
<dbReference type="GO" id="GO:0005524">
    <property type="term" value="F:ATP binding"/>
    <property type="evidence" value="ECO:0007669"/>
    <property type="project" value="UniProtKB-KW"/>
</dbReference>
<evidence type="ECO:0000256" key="9">
    <source>
        <dbReference type="ARBA" id="ARBA00022967"/>
    </source>
</evidence>
<dbReference type="SFLD" id="SFLDG00002">
    <property type="entry name" value="C1.7:_P-type_atpase_like"/>
    <property type="match status" value="1"/>
</dbReference>
<evidence type="ECO:0000259" key="16">
    <source>
        <dbReference type="Pfam" id="PF23143"/>
    </source>
</evidence>
<dbReference type="InterPro" id="IPR059000">
    <property type="entry name" value="ATPase_P-type_domA"/>
</dbReference>
<evidence type="ECO:0000256" key="7">
    <source>
        <dbReference type="ARBA" id="ARBA00022840"/>
    </source>
</evidence>
<comment type="similarity">
    <text evidence="2">Belongs to the cation transport ATPase (P-type) (TC 3.A.3) family. Type V subfamily.</text>
</comment>
<evidence type="ECO:0000256" key="6">
    <source>
        <dbReference type="ARBA" id="ARBA00022824"/>
    </source>
</evidence>
<dbReference type="AlphaFoldDB" id="A0A0D2M272"/>
<dbReference type="PROSITE" id="PS00154">
    <property type="entry name" value="ATPASE_E1_E2"/>
    <property type="match status" value="1"/>
</dbReference>
<dbReference type="InterPro" id="IPR001757">
    <property type="entry name" value="P_typ_ATPase"/>
</dbReference>
<dbReference type="SUPFAM" id="SSF81653">
    <property type="entry name" value="Calcium ATPase, transduction domain A"/>
    <property type="match status" value="1"/>
</dbReference>
<evidence type="ECO:0000256" key="12">
    <source>
        <dbReference type="SAM" id="Coils"/>
    </source>
</evidence>
<dbReference type="GO" id="GO:0006874">
    <property type="term" value="P:intracellular calcium ion homeostasis"/>
    <property type="evidence" value="ECO:0007669"/>
    <property type="project" value="TreeGrafter"/>
</dbReference>
<keyword evidence="7" id="KW-0067">ATP-binding</keyword>
<dbReference type="InterPro" id="IPR023298">
    <property type="entry name" value="ATPase_P-typ_TM_dom_sf"/>
</dbReference>
<dbReference type="InterPro" id="IPR057255">
    <property type="entry name" value="2TM_P5A-ATPase"/>
</dbReference>
<dbReference type="GO" id="GO:0016887">
    <property type="term" value="F:ATP hydrolysis activity"/>
    <property type="evidence" value="ECO:0007669"/>
    <property type="project" value="InterPro"/>
</dbReference>
<dbReference type="InterPro" id="IPR023214">
    <property type="entry name" value="HAD_sf"/>
</dbReference>
<evidence type="ECO:0000313" key="18">
    <source>
        <dbReference type="Proteomes" id="UP000054270"/>
    </source>
</evidence>
<keyword evidence="8" id="KW-0460">Magnesium</keyword>
<gene>
    <name evidence="17" type="ORF">HYPSUDRAFT_192493</name>
</gene>
<dbReference type="InterPro" id="IPR008250">
    <property type="entry name" value="ATPase_P-typ_transduc_dom_A_sf"/>
</dbReference>
<feature type="region of interest" description="Disordered" evidence="13">
    <location>
        <begin position="1245"/>
        <end position="1270"/>
    </location>
</feature>
<dbReference type="InterPro" id="IPR023299">
    <property type="entry name" value="ATPase_P-typ_cyto_dom_N"/>
</dbReference>
<organism evidence="17 18">
    <name type="scientific">Hypholoma sublateritium (strain FD-334 SS-4)</name>
    <dbReference type="NCBI Taxonomy" id="945553"/>
    <lineage>
        <taxon>Eukaryota</taxon>
        <taxon>Fungi</taxon>
        <taxon>Dikarya</taxon>
        <taxon>Basidiomycota</taxon>
        <taxon>Agaricomycotina</taxon>
        <taxon>Agaricomycetes</taxon>
        <taxon>Agaricomycetidae</taxon>
        <taxon>Agaricales</taxon>
        <taxon>Agaricineae</taxon>
        <taxon>Strophariaceae</taxon>
        <taxon>Hypholoma</taxon>
    </lineage>
</organism>
<evidence type="ECO:0000256" key="10">
    <source>
        <dbReference type="ARBA" id="ARBA00022989"/>
    </source>
</evidence>
<evidence type="ECO:0008006" key="19">
    <source>
        <dbReference type="Google" id="ProtNLM"/>
    </source>
</evidence>
<keyword evidence="11 14" id="KW-0472">Membrane</keyword>
<keyword evidence="18" id="KW-1185">Reference proteome</keyword>
<name>A0A0D2M272_HYPSF</name>
<protein>
    <recommendedName>
        <fullName evidence="19">Cation-transporting ATPase</fullName>
    </recommendedName>
</protein>
<dbReference type="GO" id="GO:0015662">
    <property type="term" value="F:P-type ion transporter activity"/>
    <property type="evidence" value="ECO:0007669"/>
    <property type="project" value="TreeGrafter"/>
</dbReference>
<dbReference type="CDD" id="cd07543">
    <property type="entry name" value="P-type_ATPase_cation"/>
    <property type="match status" value="1"/>
</dbReference>
<keyword evidence="12" id="KW-0175">Coiled coil</keyword>
<dbReference type="Proteomes" id="UP000054270">
    <property type="component" value="Unassembled WGS sequence"/>
</dbReference>
<reference evidence="18" key="1">
    <citation type="submission" date="2014-04" db="EMBL/GenBank/DDBJ databases">
        <title>Evolutionary Origins and Diversification of the Mycorrhizal Mutualists.</title>
        <authorList>
            <consortium name="DOE Joint Genome Institute"/>
            <consortium name="Mycorrhizal Genomics Consortium"/>
            <person name="Kohler A."/>
            <person name="Kuo A."/>
            <person name="Nagy L.G."/>
            <person name="Floudas D."/>
            <person name="Copeland A."/>
            <person name="Barry K.W."/>
            <person name="Cichocki N."/>
            <person name="Veneault-Fourrey C."/>
            <person name="LaButti K."/>
            <person name="Lindquist E.A."/>
            <person name="Lipzen A."/>
            <person name="Lundell T."/>
            <person name="Morin E."/>
            <person name="Murat C."/>
            <person name="Riley R."/>
            <person name="Ohm R."/>
            <person name="Sun H."/>
            <person name="Tunlid A."/>
            <person name="Henrissat B."/>
            <person name="Grigoriev I.V."/>
            <person name="Hibbett D.S."/>
            <person name="Martin F."/>
        </authorList>
    </citation>
    <scope>NUCLEOTIDE SEQUENCE [LARGE SCALE GENOMIC DNA]</scope>
    <source>
        <strain evidence="18">FD-334 SS-4</strain>
    </source>
</reference>
<keyword evidence="10 14" id="KW-1133">Transmembrane helix</keyword>
<feature type="transmembrane region" description="Helical" evidence="14">
    <location>
        <begin position="1035"/>
        <end position="1062"/>
    </location>
</feature>
<dbReference type="SUPFAM" id="SSF56784">
    <property type="entry name" value="HAD-like"/>
    <property type="match status" value="1"/>
</dbReference>
<feature type="domain" description="P5A-ATPase transmembrane helical hairpin" evidence="16">
    <location>
        <begin position="21"/>
        <end position="89"/>
    </location>
</feature>
<evidence type="ECO:0000256" key="3">
    <source>
        <dbReference type="ARBA" id="ARBA00022692"/>
    </source>
</evidence>
<dbReference type="Gene3D" id="3.40.1110.10">
    <property type="entry name" value="Calcium-transporting ATPase, cytoplasmic domain N"/>
    <property type="match status" value="1"/>
</dbReference>
<dbReference type="Pfam" id="PF13246">
    <property type="entry name" value="Cation_ATPase"/>
    <property type="match status" value="1"/>
</dbReference>
<dbReference type="GO" id="GO:0005789">
    <property type="term" value="C:endoplasmic reticulum membrane"/>
    <property type="evidence" value="ECO:0007669"/>
    <property type="project" value="UniProtKB-SubCell"/>
</dbReference>
<dbReference type="Gene3D" id="3.40.50.1000">
    <property type="entry name" value="HAD superfamily/HAD-like"/>
    <property type="match status" value="1"/>
</dbReference>
<feature type="coiled-coil region" evidence="12">
    <location>
        <begin position="1191"/>
        <end position="1229"/>
    </location>
</feature>
<dbReference type="InterPro" id="IPR018303">
    <property type="entry name" value="ATPase_P-typ_P_site"/>
</dbReference>
<feature type="transmembrane region" description="Helical" evidence="14">
    <location>
        <begin position="401"/>
        <end position="419"/>
    </location>
</feature>
<dbReference type="SUPFAM" id="SSF81660">
    <property type="entry name" value="Metal cation-transporting ATPase, ATP-binding domain N"/>
    <property type="match status" value="1"/>
</dbReference>
<keyword evidence="6" id="KW-0256">Endoplasmic reticulum</keyword>
<dbReference type="InterPro" id="IPR044492">
    <property type="entry name" value="P_typ_ATPase_HD_dom"/>
</dbReference>
<dbReference type="STRING" id="945553.A0A0D2M272"/>
<dbReference type="InterPro" id="IPR036412">
    <property type="entry name" value="HAD-like_sf"/>
</dbReference>
<dbReference type="SUPFAM" id="SSF81665">
    <property type="entry name" value="Calcium ATPase, transmembrane domain M"/>
    <property type="match status" value="1"/>
</dbReference>
<evidence type="ECO:0000256" key="4">
    <source>
        <dbReference type="ARBA" id="ARBA00022723"/>
    </source>
</evidence>
<feature type="transmembrane region" description="Helical" evidence="14">
    <location>
        <begin position="55"/>
        <end position="73"/>
    </location>
</feature>
<comment type="subcellular location">
    <subcellularLocation>
        <location evidence="1">Endoplasmic reticulum membrane</location>
        <topology evidence="1">Multi-pass membrane protein</topology>
    </subcellularLocation>
</comment>
<keyword evidence="3 14" id="KW-0812">Transmembrane</keyword>
<dbReference type="Pfam" id="PF23143">
    <property type="entry name" value="2TM_P5A-ATPase"/>
    <property type="match status" value="1"/>
</dbReference>
<dbReference type="EMBL" id="KN817607">
    <property type="protein sequence ID" value="KJA17218.1"/>
    <property type="molecule type" value="Genomic_DNA"/>
</dbReference>
<feature type="transmembrane region" description="Helical" evidence="14">
    <location>
        <begin position="20"/>
        <end position="43"/>
    </location>
</feature>
<feature type="transmembrane region" description="Helical" evidence="14">
    <location>
        <begin position="995"/>
        <end position="1014"/>
    </location>
</feature>
<feature type="transmembrane region" description="Helical" evidence="14">
    <location>
        <begin position="219"/>
        <end position="238"/>
    </location>
</feature>
<dbReference type="InterPro" id="IPR006544">
    <property type="entry name" value="P-type_TPase_V"/>
</dbReference>
<accession>A0A0D2M272</accession>
<dbReference type="NCBIfam" id="TIGR01494">
    <property type="entry name" value="ATPase_P-type"/>
    <property type="match status" value="1"/>
</dbReference>
<evidence type="ECO:0000259" key="15">
    <source>
        <dbReference type="Pfam" id="PF00122"/>
    </source>
</evidence>
<evidence type="ECO:0000256" key="2">
    <source>
        <dbReference type="ARBA" id="ARBA00006000"/>
    </source>
</evidence>
<feature type="compositionally biased region" description="Basic residues" evidence="13">
    <location>
        <begin position="1261"/>
        <end position="1270"/>
    </location>
</feature>
<dbReference type="OrthoDB" id="48943at2759"/>
<evidence type="ECO:0000256" key="13">
    <source>
        <dbReference type="SAM" id="MobiDB-lite"/>
    </source>
</evidence>
<feature type="compositionally biased region" description="Low complexity" evidence="13">
    <location>
        <begin position="1246"/>
        <end position="1256"/>
    </location>
</feature>
<dbReference type="SFLD" id="SFLDF00027">
    <property type="entry name" value="p-type_atpase"/>
    <property type="match status" value="1"/>
</dbReference>
<dbReference type="GO" id="GO:0019829">
    <property type="term" value="F:ATPase-coupled monoatomic cation transmembrane transporter activity"/>
    <property type="evidence" value="ECO:0007669"/>
    <property type="project" value="TreeGrafter"/>
</dbReference>
<dbReference type="Pfam" id="PF00122">
    <property type="entry name" value="E1-E2_ATPase"/>
    <property type="match status" value="1"/>
</dbReference>
<sequence length="1270" mass="141467">MASVKVVSPEIERASLHISIPWYTHIYGIPFLSLYPLLAYAYYVKYDEWIVSEEWTFLACVALGAGHALSFLITKWNSGARAWITTNKAHSIEEADCIRIVPFAHRGQGDIVRIDKKKLGDPTTYTFSYQRDTYSVTTTSPLTFARLAYPSSGNPPLSTFLQPKGLADTQLPDLQSLYGGNEFNIPIPSFTELFSEHATAPFFVFQIFCVALWMLDEYWYYSLFTLFMLVVFECTVVWQRVRTLTEFRTMSVVPYPIKCYRDKKWVEIQTDALLPGDIVSIVRVGAETTVPADVLLINGTCIVNEAMLSGESTPLLKESIQLLEASDKLDVDGAHKNAVLFSGTKILQAAKSSEIESPIKTPDGGCLGIIVRTGFGTAQGQLVRTMIFSTERVSANNVESFLFIGFLLIFAIAASWYVWTKGIERDLKKSKLLLDCILIITSVVPPELPMELSLAVNASLVALSKHAIFCTEPFRIPFAGRVDVCCFDKTGTITAENLVLEGVAGVDAADHKKLISVKETSRETTLCLAAAHALVKLDDGTVVGDPMEKTTLDALEWNLAKGDVLTPGNDSAYKTTLTIRRRFQFSSALKRMSTISSLPGGRLVAAVKGAPETIRTMLAVVPKDYDETYKWYTRQGSRVLALGMKEMDALRTEEINKLPRSEVESQLTFAGFLVFHCPLKEDAVETLKMLADSSHRCVMITGDNPLTAVHVAREVEIVDREALILDLAENPKHDADLVWRTVDERKVIPVDVTAPFDQALFDEYDICVTGAAMRHFESRPSWNDLVQNTWVYARVSPSQKEYILTTLKTLGYITLMAGDGTNDVGALKQAHIGVALLDGTKEDLEKIAERQRLERIKKVYESQLSISARFNQPPPPVPPAIAHLMPEAVEAQKRAAETLQTARKKNPMEKFDLTSITEKMSEMEGDEDVPKIKLGDASCAAPFTSKLSYVSAITHIIRQGRCTLVATIQMYKILALNCLITAWSLSVQYLDGIKFGDYQVTITGMLMSVCFLCISRAKPVEKLSKERPLGNIFNFYVLLSVLLQFALHIATMVYITNLAGIYEPRTGPIDLEAKFEPSLLNTAIYLLGLSQQVSTFTINFQGRPFREGIRENRALWYGLLGASAVAFSGATDFMPEMNRWLQIVEMADPFKFRLCASMTVDFVGCYVVEVVCKYLFADLEPKPMVTRGRERREARRQVQEEEKAMVNAENEIKKAAEAAEKEMEAHRALNGKNWTNGATIMDEKMSVSAVSSASRVGAERRKGHGKHKHS</sequence>
<dbReference type="GO" id="GO:0046872">
    <property type="term" value="F:metal ion binding"/>
    <property type="evidence" value="ECO:0007669"/>
    <property type="project" value="UniProtKB-KW"/>
</dbReference>
<dbReference type="PRINTS" id="PR00119">
    <property type="entry name" value="CATATPASE"/>
</dbReference>
<dbReference type="FunFam" id="3.40.50.1000:FF:000071">
    <property type="entry name" value="Cation-transporting ATPase"/>
    <property type="match status" value="1"/>
</dbReference>
<dbReference type="SFLD" id="SFLDS00003">
    <property type="entry name" value="Haloacid_Dehalogenase"/>
    <property type="match status" value="1"/>
</dbReference>
<evidence type="ECO:0000256" key="11">
    <source>
        <dbReference type="ARBA" id="ARBA00023136"/>
    </source>
</evidence>
<keyword evidence="9" id="KW-1278">Translocase</keyword>
<dbReference type="PANTHER" id="PTHR45630:SF7">
    <property type="entry name" value="ENDOPLASMIC RETICULUM TRANSMEMBRANE HELIX TRANSLOCASE"/>
    <property type="match status" value="1"/>
</dbReference>
<proteinExistence type="inferred from homology"/>
<evidence type="ECO:0000256" key="14">
    <source>
        <dbReference type="SAM" id="Phobius"/>
    </source>
</evidence>
<feature type="domain" description="P-type ATPase A" evidence="15">
    <location>
        <begin position="257"/>
        <end position="386"/>
    </location>
</feature>
<dbReference type="PANTHER" id="PTHR45630">
    <property type="entry name" value="CATION-TRANSPORTING ATPASE-RELATED"/>
    <property type="match status" value="1"/>
</dbReference>
<keyword evidence="5" id="KW-0547">Nucleotide-binding</keyword>
<evidence type="ECO:0000256" key="5">
    <source>
        <dbReference type="ARBA" id="ARBA00022741"/>
    </source>
</evidence>
<dbReference type="NCBIfam" id="TIGR01657">
    <property type="entry name" value="P-ATPase-V"/>
    <property type="match status" value="1"/>
</dbReference>